<dbReference type="InterPro" id="IPR002502">
    <property type="entry name" value="Amidase_domain"/>
</dbReference>
<dbReference type="GO" id="GO:0008745">
    <property type="term" value="F:N-acetylmuramoyl-L-alanine amidase activity"/>
    <property type="evidence" value="ECO:0007669"/>
    <property type="project" value="InterPro"/>
</dbReference>
<dbReference type="STRING" id="409849.ENSPMGP00000019938"/>
<keyword evidence="2" id="KW-0391">Immunity</keyword>
<proteinExistence type="inferred from homology"/>
<dbReference type="SMART" id="SM00644">
    <property type="entry name" value="Ami_2"/>
    <property type="match status" value="1"/>
</dbReference>
<organism evidence="5 6">
    <name type="scientific">Periophthalmus magnuspinnatus</name>
    <dbReference type="NCBI Taxonomy" id="409849"/>
    <lineage>
        <taxon>Eukaryota</taxon>
        <taxon>Metazoa</taxon>
        <taxon>Chordata</taxon>
        <taxon>Craniata</taxon>
        <taxon>Vertebrata</taxon>
        <taxon>Euteleostomi</taxon>
        <taxon>Actinopterygii</taxon>
        <taxon>Neopterygii</taxon>
        <taxon>Teleostei</taxon>
        <taxon>Neoteleostei</taxon>
        <taxon>Acanthomorphata</taxon>
        <taxon>Gobiaria</taxon>
        <taxon>Gobiiformes</taxon>
        <taxon>Gobioidei</taxon>
        <taxon>Gobiidae</taxon>
        <taxon>Oxudercinae</taxon>
        <taxon>Periophthalmus</taxon>
    </lineage>
</organism>
<dbReference type="Gene3D" id="3.40.80.10">
    <property type="entry name" value="Peptidoglycan recognition protein-like"/>
    <property type="match status" value="1"/>
</dbReference>
<dbReference type="InterPro" id="IPR015510">
    <property type="entry name" value="PGRP"/>
</dbReference>
<evidence type="ECO:0000313" key="6">
    <source>
        <dbReference type="Proteomes" id="UP000261520"/>
    </source>
</evidence>
<evidence type="ECO:0000313" key="5">
    <source>
        <dbReference type="Ensembl" id="ENSPMGP00000019938.1"/>
    </source>
</evidence>
<evidence type="ECO:0000259" key="4">
    <source>
        <dbReference type="SMART" id="SM00701"/>
    </source>
</evidence>
<dbReference type="InterPro" id="IPR036505">
    <property type="entry name" value="Amidase/PGRP_sf"/>
</dbReference>
<evidence type="ECO:0000259" key="3">
    <source>
        <dbReference type="SMART" id="SM00644"/>
    </source>
</evidence>
<dbReference type="CDD" id="cd06583">
    <property type="entry name" value="PGRP"/>
    <property type="match status" value="1"/>
</dbReference>
<dbReference type="GO" id="GO:0002376">
    <property type="term" value="P:immune system process"/>
    <property type="evidence" value="ECO:0007669"/>
    <property type="project" value="UniProtKB-KW"/>
</dbReference>
<evidence type="ECO:0000256" key="2">
    <source>
        <dbReference type="ARBA" id="ARBA00022859"/>
    </source>
</evidence>
<feature type="domain" description="Peptidoglycan recognition protein family" evidence="4">
    <location>
        <begin position="6"/>
        <end position="148"/>
    </location>
</feature>
<comment type="similarity">
    <text evidence="1">Belongs to the N-acetylmuramoyl-L-alanine amidase 2 family.</text>
</comment>
<accession>A0A3B4AS32</accession>
<dbReference type="SUPFAM" id="SSF55846">
    <property type="entry name" value="N-acetylmuramoyl-L-alanine amidase-like"/>
    <property type="match status" value="1"/>
</dbReference>
<evidence type="ECO:0000256" key="1">
    <source>
        <dbReference type="ARBA" id="ARBA00007553"/>
    </source>
</evidence>
<name>A0A3B4AS32_9GOBI</name>
<feature type="domain" description="N-acetylmuramoyl-L-alanine amidase" evidence="3">
    <location>
        <begin position="17"/>
        <end position="154"/>
    </location>
</feature>
<dbReference type="SMART" id="SM00701">
    <property type="entry name" value="PGRP"/>
    <property type="match status" value="1"/>
</dbReference>
<dbReference type="Ensembl" id="ENSPMGT00000021249.1">
    <property type="protein sequence ID" value="ENSPMGP00000019938.1"/>
    <property type="gene ID" value="ENSPMGG00000016152.1"/>
</dbReference>
<dbReference type="GO" id="GO:0008270">
    <property type="term" value="F:zinc ion binding"/>
    <property type="evidence" value="ECO:0007669"/>
    <property type="project" value="InterPro"/>
</dbReference>
<reference evidence="5" key="2">
    <citation type="submission" date="2025-09" db="UniProtKB">
        <authorList>
            <consortium name="Ensembl"/>
        </authorList>
    </citation>
    <scope>IDENTIFICATION</scope>
</reference>
<dbReference type="PANTHER" id="PTHR11022">
    <property type="entry name" value="PEPTIDOGLYCAN RECOGNITION PROTEIN"/>
    <property type="match status" value="1"/>
</dbReference>
<dbReference type="PANTHER" id="PTHR11022:SF12">
    <property type="entry name" value="PEPTIDOGLYCAN RECOGNITION PROTEIN 3"/>
    <property type="match status" value="1"/>
</dbReference>
<reference evidence="5" key="1">
    <citation type="submission" date="2025-08" db="UniProtKB">
        <authorList>
            <consortium name="Ensembl"/>
        </authorList>
    </citation>
    <scope>IDENTIFICATION</scope>
</reference>
<dbReference type="FunFam" id="3.40.80.10:FF:000001">
    <property type="entry name" value="Peptidoglycan recognition protein 1"/>
    <property type="match status" value="1"/>
</dbReference>
<protein>
    <submittedName>
        <fullName evidence="5">Uncharacterized protein</fullName>
    </submittedName>
</protein>
<dbReference type="GO" id="GO:0009253">
    <property type="term" value="P:peptidoglycan catabolic process"/>
    <property type="evidence" value="ECO:0007669"/>
    <property type="project" value="InterPro"/>
</dbReference>
<dbReference type="Proteomes" id="UP000261520">
    <property type="component" value="Unplaced"/>
</dbReference>
<dbReference type="AlphaFoldDB" id="A0A3B4AS32"/>
<dbReference type="InterPro" id="IPR006619">
    <property type="entry name" value="PGRP_domain_met/bac"/>
</dbReference>
<sequence length="168" mass="18404">MCYISVNIVSRAQWGALTPRNIDKLNSPARRVIIHHTATRSSKTQAESISDVRSIQRHHMENRHFDDIGYNFLLALDGTVYEGRGWGVVGAHTKGHNSDSVGIAFMGNFTSESPSSEALTSVKRLLEAGVSQGFLLSEFLLFGHRDLGSTECPGVNLYSALPQLSSTK</sequence>
<keyword evidence="6" id="KW-1185">Reference proteome</keyword>
<dbReference type="Pfam" id="PF01510">
    <property type="entry name" value="Amidase_2"/>
    <property type="match status" value="1"/>
</dbReference>